<dbReference type="InterPro" id="IPR018392">
    <property type="entry name" value="LysM"/>
</dbReference>
<dbReference type="PANTHER" id="PTHR33734:SF22">
    <property type="entry name" value="MEMBRANE-BOUND LYTIC MUREIN TRANSGLYCOSYLASE D"/>
    <property type="match status" value="1"/>
</dbReference>
<evidence type="ECO:0000313" key="2">
    <source>
        <dbReference type="EMBL" id="OAG91658.1"/>
    </source>
</evidence>
<gene>
    <name evidence="2" type="ORF">AYW79_13635</name>
    <name evidence="3" type="ORF">B2M26_00015</name>
</gene>
<dbReference type="SMART" id="SM00257">
    <property type="entry name" value="LysM"/>
    <property type="match status" value="2"/>
</dbReference>
<dbReference type="PROSITE" id="PS51782">
    <property type="entry name" value="LYSM"/>
    <property type="match status" value="1"/>
</dbReference>
<dbReference type="SUPFAM" id="SSF54106">
    <property type="entry name" value="LysM domain"/>
    <property type="match status" value="2"/>
</dbReference>
<dbReference type="EMBL" id="MWPS01000001">
    <property type="protein sequence ID" value="OPG17580.1"/>
    <property type="molecule type" value="Genomic_DNA"/>
</dbReference>
<reference evidence="3 5" key="2">
    <citation type="submission" date="2017-02" db="EMBL/GenBank/DDBJ databases">
        <title>Draft genome of Acidibacillus ferrooxidans Huett2.</title>
        <authorList>
            <person name="Schopf S."/>
        </authorList>
    </citation>
    <scope>NUCLEOTIDE SEQUENCE [LARGE SCALE GENOMIC DNA]</scope>
    <source>
        <strain evidence="3 5">Huett2</strain>
    </source>
</reference>
<comment type="caution">
    <text evidence="3">The sequence shown here is derived from an EMBL/GenBank/DDBJ whole genome shotgun (WGS) entry which is preliminary data.</text>
</comment>
<name>A0A162S816_9BACL</name>
<reference evidence="2 4" key="1">
    <citation type="submission" date="2016-02" db="EMBL/GenBank/DDBJ databases">
        <title>Draft genome sequence of Acidibacillus ferrooxidans SLC66.</title>
        <authorList>
            <person name="Oliveira G."/>
            <person name="Nancucheo I."/>
            <person name="Dall'Agnol H."/>
            <person name="Johnson B."/>
            <person name="Oliveira R."/>
            <person name="Nunes G.L."/>
            <person name="Tzotzos G."/>
            <person name="Orellana S.C."/>
            <person name="Salim A.C."/>
            <person name="Araujo F.M."/>
        </authorList>
    </citation>
    <scope>NUCLEOTIDE SEQUENCE [LARGE SCALE GENOMIC DNA]</scope>
    <source>
        <strain evidence="2 4">SLC66</strain>
    </source>
</reference>
<dbReference type="CDD" id="cd00118">
    <property type="entry name" value="LysM"/>
    <property type="match status" value="1"/>
</dbReference>
<evidence type="ECO:0000313" key="3">
    <source>
        <dbReference type="EMBL" id="OPG17580.1"/>
    </source>
</evidence>
<dbReference type="STRING" id="1765683.B2M26_00015"/>
<protein>
    <recommendedName>
        <fullName evidence="1">LysM domain-containing protein</fullName>
    </recommendedName>
</protein>
<evidence type="ECO:0000313" key="5">
    <source>
        <dbReference type="Proteomes" id="UP000190229"/>
    </source>
</evidence>
<organism evidence="3 5">
    <name type="scientific">Ferroacidibacillus organovorans</name>
    <dbReference type="NCBI Taxonomy" id="1765683"/>
    <lineage>
        <taxon>Bacteria</taxon>
        <taxon>Bacillati</taxon>
        <taxon>Bacillota</taxon>
        <taxon>Bacilli</taxon>
        <taxon>Bacillales</taxon>
        <taxon>Alicyclobacillaceae</taxon>
        <taxon>Ferroacidibacillus</taxon>
    </lineage>
</organism>
<dbReference type="AlphaFoldDB" id="A0A162S816"/>
<dbReference type="PANTHER" id="PTHR33734">
    <property type="entry name" value="LYSM DOMAIN-CONTAINING GPI-ANCHORED PROTEIN 2"/>
    <property type="match status" value="1"/>
</dbReference>
<dbReference type="EMBL" id="LSUQ01000067">
    <property type="protein sequence ID" value="OAG91658.1"/>
    <property type="molecule type" value="Genomic_DNA"/>
</dbReference>
<evidence type="ECO:0000313" key="4">
    <source>
        <dbReference type="Proteomes" id="UP000077421"/>
    </source>
</evidence>
<dbReference type="InterPro" id="IPR036779">
    <property type="entry name" value="LysM_dom_sf"/>
</dbReference>
<accession>A0A162S816</accession>
<keyword evidence="5" id="KW-1185">Reference proteome</keyword>
<evidence type="ECO:0000259" key="1">
    <source>
        <dbReference type="PROSITE" id="PS51782"/>
    </source>
</evidence>
<feature type="domain" description="LysM" evidence="1">
    <location>
        <begin position="70"/>
        <end position="114"/>
    </location>
</feature>
<dbReference type="Gene3D" id="3.10.350.10">
    <property type="entry name" value="LysM domain"/>
    <property type="match status" value="2"/>
</dbReference>
<dbReference type="Proteomes" id="UP000190229">
    <property type="component" value="Unassembled WGS sequence"/>
</dbReference>
<sequence length="168" mass="18411">MWVCCIFVKFEDIGWGVHRGDSLFEISRMKGISIHSIEQLNGHKSALLTPNMTLLLPARTAATQHSEIHTFATVQAGDTLWKIAHQYSVSVETLALLNGIASLRELPLGTVLMIPPKKDVYSSPSGWPVENSKMTAVPSSTSLQASAVLENAQSNTWRVTVRNLDLQG</sequence>
<dbReference type="Proteomes" id="UP000077421">
    <property type="component" value="Unassembled WGS sequence"/>
</dbReference>
<proteinExistence type="predicted"/>
<dbReference type="Pfam" id="PF01476">
    <property type="entry name" value="LysM"/>
    <property type="match status" value="2"/>
</dbReference>